<sequence>MNHPAYPYEINSGTRYSFISTGKLVIEKVVEFSPTAIPHVYNLGFGDLCADGTIDDSINSNNGDIVKVLATVIRIVGAFTLLKPHIKVVFTGSTPDRLRLYQRILRMYYFEFVTDFLITGLVKEKRLYKELIFKPEAPNLYLAFFVQRIY</sequence>
<accession>A0ABS8PNP8</accession>
<proteinExistence type="predicted"/>
<dbReference type="InterPro" id="IPR053865">
    <property type="entry name" value="DUF6934"/>
</dbReference>
<reference evidence="1 2" key="1">
    <citation type="submission" date="2021-11" db="EMBL/GenBank/DDBJ databases">
        <title>Genomic of Niabella pedocola.</title>
        <authorList>
            <person name="Wu T."/>
        </authorList>
    </citation>
    <scope>NUCLEOTIDE SEQUENCE [LARGE SCALE GENOMIC DNA]</scope>
    <source>
        <strain evidence="1 2">JCM 31011</strain>
    </source>
</reference>
<dbReference type="EMBL" id="JAJNEC010000005">
    <property type="protein sequence ID" value="MCD2422730.1"/>
    <property type="molecule type" value="Genomic_DNA"/>
</dbReference>
<dbReference type="Pfam" id="PF22028">
    <property type="entry name" value="DUF6934"/>
    <property type="match status" value="1"/>
</dbReference>
<keyword evidence="2" id="KW-1185">Reference proteome</keyword>
<dbReference type="Proteomes" id="UP001199816">
    <property type="component" value="Unassembled WGS sequence"/>
</dbReference>
<name>A0ABS8PNP8_9BACT</name>
<evidence type="ECO:0000313" key="1">
    <source>
        <dbReference type="EMBL" id="MCD2422730.1"/>
    </source>
</evidence>
<protein>
    <submittedName>
        <fullName evidence="1">Uncharacterized protein</fullName>
    </submittedName>
</protein>
<dbReference type="RefSeq" id="WP_231004008.1">
    <property type="nucleotide sequence ID" value="NZ_JAJNEC010000005.1"/>
</dbReference>
<evidence type="ECO:0000313" key="2">
    <source>
        <dbReference type="Proteomes" id="UP001199816"/>
    </source>
</evidence>
<gene>
    <name evidence="1" type="ORF">LQ567_08155</name>
</gene>
<organism evidence="1 2">
    <name type="scientific">Niabella pedocola</name>
    <dbReference type="NCBI Taxonomy" id="1752077"/>
    <lineage>
        <taxon>Bacteria</taxon>
        <taxon>Pseudomonadati</taxon>
        <taxon>Bacteroidota</taxon>
        <taxon>Chitinophagia</taxon>
        <taxon>Chitinophagales</taxon>
        <taxon>Chitinophagaceae</taxon>
        <taxon>Niabella</taxon>
    </lineage>
</organism>
<comment type="caution">
    <text evidence="1">The sequence shown here is derived from an EMBL/GenBank/DDBJ whole genome shotgun (WGS) entry which is preliminary data.</text>
</comment>